<reference evidence="1 2" key="1">
    <citation type="submission" date="2019-10" db="EMBL/GenBank/DDBJ databases">
        <title>Draft Genome Sequence of the Caffeine Degrading Methylotroph Methylorubrum populi PINKEL.</title>
        <authorList>
            <person name="Dawson S.C."/>
            <person name="Zhang X."/>
            <person name="Wright M.E."/>
            <person name="Sharma G."/>
            <person name="Langner J.T."/>
            <person name="Ditty J.L."/>
            <person name="Subuyuj G.A."/>
        </authorList>
    </citation>
    <scope>NUCLEOTIDE SEQUENCE [LARGE SCALE GENOMIC DNA]</scope>
    <source>
        <strain evidence="1 2">Pinkel</strain>
    </source>
</reference>
<sequence length="459" mass="48131">MVAASIASIHSENDGRNSSITGNMIQGFSTGGDGIIFQKAAGGVQPEGVRIQNNLTLTPGGKALGLYAGLAMYVAQNIFDQCKYGSIIDGTVNAIADVGYLNNWFGPANTWDGTEILQITGSAVDIRLISNAFVTFRTGLWLNGPGVQTVMVVANRFRCGSTTATAQNAGLRLTGAKNIIVQSNLFRHVTGNLAVDVIEDDNTSSALIHGNLFSINPTQRSSASVYERNWGDDLSTSSGDLGRRILLQAGAVDNLPLRFSAGNGWFRPETDAQAFATGGASRVYIAPNGAFGLGAFSPTDRPATASHIRASAAVQTVERTSADGSAPRADFRKSRDGAAVLAGDGLGGIRASGYDGSVWSMGGELTFEAAAAPSGGFIPGRARLRLTRADGTIADVFTANSSIVIWTVPHAKAGGTFAGLPTTGNTNGQEYRVTDRFNRTAKWYSADSTWRWEDGSIAS</sequence>
<dbReference type="Proteomes" id="UP000469949">
    <property type="component" value="Unassembled WGS sequence"/>
</dbReference>
<evidence type="ECO:0000313" key="2">
    <source>
        <dbReference type="Proteomes" id="UP000469949"/>
    </source>
</evidence>
<comment type="caution">
    <text evidence="1">The sequence shown here is derived from an EMBL/GenBank/DDBJ whole genome shotgun (WGS) entry which is preliminary data.</text>
</comment>
<organism evidence="1 2">
    <name type="scientific">Methylorubrum populi</name>
    <dbReference type="NCBI Taxonomy" id="223967"/>
    <lineage>
        <taxon>Bacteria</taxon>
        <taxon>Pseudomonadati</taxon>
        <taxon>Pseudomonadota</taxon>
        <taxon>Alphaproteobacteria</taxon>
        <taxon>Hyphomicrobiales</taxon>
        <taxon>Methylobacteriaceae</taxon>
        <taxon>Methylorubrum</taxon>
    </lineage>
</organism>
<accession>A0A833J1H3</accession>
<evidence type="ECO:0000313" key="1">
    <source>
        <dbReference type="EMBL" id="KAB7782434.1"/>
    </source>
</evidence>
<dbReference type="AlphaFoldDB" id="A0A833J1H3"/>
<dbReference type="EMBL" id="WEKV01000020">
    <property type="protein sequence ID" value="KAB7782434.1"/>
    <property type="molecule type" value="Genomic_DNA"/>
</dbReference>
<evidence type="ECO:0008006" key="3">
    <source>
        <dbReference type="Google" id="ProtNLM"/>
    </source>
</evidence>
<protein>
    <recommendedName>
        <fullName evidence="3">Right handed beta helix domain-containing protein</fullName>
    </recommendedName>
</protein>
<name>A0A833J1H3_9HYPH</name>
<proteinExistence type="predicted"/>
<gene>
    <name evidence="1" type="ORF">F8B43_5189</name>
</gene>